<dbReference type="PANTHER" id="PTHR43162:SF1">
    <property type="entry name" value="PRESTALK A DIFFERENTIATION PROTEIN A"/>
    <property type="match status" value="1"/>
</dbReference>
<evidence type="ECO:0000313" key="2">
    <source>
        <dbReference type="EMBL" id="TWH75093.1"/>
    </source>
</evidence>
<dbReference type="AlphaFoldDB" id="A0A562IWA3"/>
<dbReference type="Pfam" id="PF13460">
    <property type="entry name" value="NAD_binding_10"/>
    <property type="match status" value="1"/>
</dbReference>
<dbReference type="PANTHER" id="PTHR43162">
    <property type="match status" value="1"/>
</dbReference>
<gene>
    <name evidence="2" type="ORF">JD78_03644</name>
</gene>
<dbReference type="EMBL" id="VLKF01000001">
    <property type="protein sequence ID" value="TWH75093.1"/>
    <property type="molecule type" value="Genomic_DNA"/>
</dbReference>
<accession>A0A562IWA3</accession>
<organism evidence="2 3">
    <name type="scientific">Modestobacter roseus</name>
    <dbReference type="NCBI Taxonomy" id="1181884"/>
    <lineage>
        <taxon>Bacteria</taxon>
        <taxon>Bacillati</taxon>
        <taxon>Actinomycetota</taxon>
        <taxon>Actinomycetes</taxon>
        <taxon>Geodermatophilales</taxon>
        <taxon>Geodermatophilaceae</taxon>
        <taxon>Modestobacter</taxon>
    </lineage>
</organism>
<sequence length="287" mass="31174">MIVVTAAGGRTGLAVVRALRERGEDVRAVVSRRGPRPELTELGAEVVRAELTQPLPWSEVLAGADAMYLIWPNFDPDEAEGAPALFREARRAELPRLVYHSVLRPQLRAMPHHAAKDVAEEALDASGLPSWRVLQPCAYADNLDDELPEVVARGELRSLWGVRTAQSLVDVRDVAQAAVALLTEDGLDGGTFEAAGPEPLTAPRIAELISARVGREIVAEDVVPGGEVPTAYAARCRRTMFDHYRVHGFTGSPRVLTDLLGRPPRSYAEHLADLDLPVEVLPDDEPA</sequence>
<dbReference type="Gene3D" id="3.40.50.720">
    <property type="entry name" value="NAD(P)-binding Rossmann-like Domain"/>
    <property type="match status" value="1"/>
</dbReference>
<dbReference type="InterPro" id="IPR051604">
    <property type="entry name" value="Ergot_Alk_Oxidoreductase"/>
</dbReference>
<evidence type="ECO:0000313" key="3">
    <source>
        <dbReference type="Proteomes" id="UP000321490"/>
    </source>
</evidence>
<evidence type="ECO:0000259" key="1">
    <source>
        <dbReference type="Pfam" id="PF13460"/>
    </source>
</evidence>
<dbReference type="InterPro" id="IPR016040">
    <property type="entry name" value="NAD(P)-bd_dom"/>
</dbReference>
<dbReference type="Gene3D" id="3.90.25.10">
    <property type="entry name" value="UDP-galactose 4-epimerase, domain 1"/>
    <property type="match status" value="1"/>
</dbReference>
<dbReference type="InterPro" id="IPR036291">
    <property type="entry name" value="NAD(P)-bd_dom_sf"/>
</dbReference>
<protein>
    <submittedName>
        <fullName evidence="2">Uncharacterized protein YbjT (DUF2867 family)</fullName>
    </submittedName>
</protein>
<proteinExistence type="predicted"/>
<keyword evidence="3" id="KW-1185">Reference proteome</keyword>
<dbReference type="OrthoDB" id="5180065at2"/>
<dbReference type="Proteomes" id="UP000321490">
    <property type="component" value="Unassembled WGS sequence"/>
</dbReference>
<comment type="caution">
    <text evidence="2">The sequence shown here is derived from an EMBL/GenBank/DDBJ whole genome shotgun (WGS) entry which is preliminary data.</text>
</comment>
<dbReference type="RefSeq" id="WP_153361282.1">
    <property type="nucleotide sequence ID" value="NZ_ML762504.1"/>
</dbReference>
<dbReference type="SUPFAM" id="SSF51735">
    <property type="entry name" value="NAD(P)-binding Rossmann-fold domains"/>
    <property type="match status" value="1"/>
</dbReference>
<reference evidence="2 3" key="1">
    <citation type="submission" date="2019-07" db="EMBL/GenBank/DDBJ databases">
        <title>R&amp;d 2014.</title>
        <authorList>
            <person name="Klenk H.-P."/>
        </authorList>
    </citation>
    <scope>NUCLEOTIDE SEQUENCE [LARGE SCALE GENOMIC DNA]</scope>
    <source>
        <strain evidence="2 3">DSM 45764</strain>
    </source>
</reference>
<feature type="domain" description="NAD(P)-binding" evidence="1">
    <location>
        <begin position="7"/>
        <end position="184"/>
    </location>
</feature>
<name>A0A562IWA3_9ACTN</name>